<dbReference type="InterPro" id="IPR052534">
    <property type="entry name" value="Extracell_DNA_Util/SecSys_Comp"/>
</dbReference>
<dbReference type="RefSeq" id="WP_146689079.1">
    <property type="nucleotide sequence ID" value="NZ_LT629750.1"/>
</dbReference>
<name>A0A1H1YHW0_9BRAD</name>
<evidence type="ECO:0000313" key="1">
    <source>
        <dbReference type="EMBL" id="SDT21003.1"/>
    </source>
</evidence>
<dbReference type="AlphaFoldDB" id="A0A1H1YHW0"/>
<reference evidence="2" key="1">
    <citation type="submission" date="2016-10" db="EMBL/GenBank/DDBJ databases">
        <authorList>
            <person name="Varghese N."/>
            <person name="Submissions S."/>
        </authorList>
    </citation>
    <scope>NUCLEOTIDE SEQUENCE [LARGE SCALE GENOMIC DNA]</scope>
    <source>
        <strain evidence="2">GAS369</strain>
    </source>
</reference>
<gene>
    <name evidence="1" type="ORF">SAMN05444158_4821</name>
</gene>
<organism evidence="1 2">
    <name type="scientific">Bradyrhizobium canariense</name>
    <dbReference type="NCBI Taxonomy" id="255045"/>
    <lineage>
        <taxon>Bacteria</taxon>
        <taxon>Pseudomonadati</taxon>
        <taxon>Pseudomonadota</taxon>
        <taxon>Alphaproteobacteria</taxon>
        <taxon>Hyphomicrobiales</taxon>
        <taxon>Nitrobacteraceae</taxon>
        <taxon>Bradyrhizobium</taxon>
    </lineage>
</organism>
<protein>
    <submittedName>
        <fullName evidence="1">General secretion pathway protein L</fullName>
    </submittedName>
</protein>
<evidence type="ECO:0000313" key="2">
    <source>
        <dbReference type="Proteomes" id="UP000243904"/>
    </source>
</evidence>
<dbReference type="Proteomes" id="UP000243904">
    <property type="component" value="Chromosome I"/>
</dbReference>
<dbReference type="PANTHER" id="PTHR40278">
    <property type="entry name" value="DNA UTILIZATION PROTEIN HOFN"/>
    <property type="match status" value="1"/>
</dbReference>
<dbReference type="EMBL" id="LT629750">
    <property type="protein sequence ID" value="SDT21003.1"/>
    <property type="molecule type" value="Genomic_DNA"/>
</dbReference>
<dbReference type="InterPro" id="IPR007813">
    <property type="entry name" value="PilN"/>
</dbReference>
<proteinExistence type="predicted"/>
<dbReference type="Pfam" id="PF05137">
    <property type="entry name" value="PilN"/>
    <property type="match status" value="1"/>
</dbReference>
<accession>A0A1H1YHW0</accession>
<keyword evidence="2" id="KW-1185">Reference proteome</keyword>
<dbReference type="PANTHER" id="PTHR40278:SF1">
    <property type="entry name" value="DNA UTILIZATION PROTEIN HOFN"/>
    <property type="match status" value="1"/>
</dbReference>
<sequence>MAVIPEFKALFGEWIVAVTGAVDEVASHFVSARRILLDEGDDGTFRASTIPAKTISIKTIPTKSVRALPDLSFRLENGRPHPPLPVDWQAAFRGSRVELQLQSDHVMTCLLDFPSKAGDFLDGMVRAQIDRLTPWAANDAVFGWSPPTTAANDRIDVIFAATSKLKVQPLLQFVHTLDAASVVIYATASVGARPPARIKLLDQPWRSAIGSMARVPRLLRAVLLSAGVTAAASLLMATYLGGHLQSEQDELQRQISQRRAALRLDPNSAGSGLGLLAKRKQTTPSSVMVLEAISRALPDTTYVTELRIEGDKVQVVGMTQDAPSLIRLMEQSPQFTRATFFAPTTHAANETGERFHIEAHITAYFGSGT</sequence>